<proteinExistence type="predicted"/>
<evidence type="ECO:0000313" key="2">
    <source>
        <dbReference type="Proteomes" id="UP000592294"/>
    </source>
</evidence>
<keyword evidence="2" id="KW-1185">Reference proteome</keyword>
<reference evidence="1 2" key="1">
    <citation type="submission" date="2020-06" db="EMBL/GenBank/DDBJ databases">
        <title>Whole-genome sequence of Allochromatium humboldtianum DSM 21881, type strain.</title>
        <authorList>
            <person name="Kyndt J.A."/>
            <person name="Meyer T.E."/>
        </authorList>
    </citation>
    <scope>NUCLEOTIDE SEQUENCE [LARGE SCALE GENOMIC DNA]</scope>
    <source>
        <strain evidence="1 2">DSM 21881</strain>
    </source>
</reference>
<dbReference type="RefSeq" id="WP_176975323.1">
    <property type="nucleotide sequence ID" value="NZ_JABZEO010000002.1"/>
</dbReference>
<dbReference type="EMBL" id="JABZEO010000002">
    <property type="protein sequence ID" value="NVZ08552.1"/>
    <property type="molecule type" value="Genomic_DNA"/>
</dbReference>
<dbReference type="Pfam" id="PF11604">
    <property type="entry name" value="CusF_Ec"/>
    <property type="match status" value="1"/>
</dbReference>
<dbReference type="InterPro" id="IPR021647">
    <property type="entry name" value="CusF_Ec"/>
</dbReference>
<name>A0A850RBA9_9GAMM</name>
<organism evidence="1 2">
    <name type="scientific">Allochromatium humboldtianum</name>
    <dbReference type="NCBI Taxonomy" id="504901"/>
    <lineage>
        <taxon>Bacteria</taxon>
        <taxon>Pseudomonadati</taxon>
        <taxon>Pseudomonadota</taxon>
        <taxon>Gammaproteobacteria</taxon>
        <taxon>Chromatiales</taxon>
        <taxon>Chromatiaceae</taxon>
        <taxon>Allochromatium</taxon>
    </lineage>
</organism>
<comment type="caution">
    <text evidence="1">The sequence shown here is derived from an EMBL/GenBank/DDBJ whole genome shotgun (WGS) entry which is preliminary data.</text>
</comment>
<evidence type="ECO:0000313" key="1">
    <source>
        <dbReference type="EMBL" id="NVZ08552.1"/>
    </source>
</evidence>
<protein>
    <submittedName>
        <fullName evidence="1">Copper-binding protein</fullName>
    </submittedName>
</protein>
<dbReference type="InterPro" id="IPR042230">
    <property type="entry name" value="CusF_sf"/>
</dbReference>
<dbReference type="Proteomes" id="UP000592294">
    <property type="component" value="Unassembled WGS sequence"/>
</dbReference>
<dbReference type="Gene3D" id="2.40.50.320">
    <property type="entry name" value="Copper binding periplasmic protein CusF"/>
    <property type="match status" value="1"/>
</dbReference>
<accession>A0A850RBA9</accession>
<gene>
    <name evidence="1" type="ORF">HW932_04685</name>
</gene>
<sequence>MNKLTLFMMALAAGTAVQTQTLAMEHGHMAGHGDTSAMAQDQASVVTRAQGVINAVDTESGSVNLTHGPIPALSWPAMTMDLPVTDQVDLSGVSAGDAVDFGIVLGGDDVYRITELKKQPD</sequence>
<dbReference type="AlphaFoldDB" id="A0A850RBA9"/>